<gene>
    <name evidence="2" type="ORF">EIW28_02190</name>
</gene>
<dbReference type="Gene3D" id="3.30.70.100">
    <property type="match status" value="1"/>
</dbReference>
<dbReference type="OrthoDB" id="9809695at2"/>
<dbReference type="InterPro" id="IPR011008">
    <property type="entry name" value="Dimeric_a/b-barrel"/>
</dbReference>
<comment type="caution">
    <text evidence="2">The sequence shown here is derived from an EMBL/GenBank/DDBJ whole genome shotgun (WGS) entry which is preliminary data.</text>
</comment>
<dbReference type="InterPro" id="IPR012577">
    <property type="entry name" value="NIPSNAP"/>
</dbReference>
<dbReference type="AlphaFoldDB" id="A0A426V452"/>
<evidence type="ECO:0000313" key="2">
    <source>
        <dbReference type="EMBL" id="RRS01600.1"/>
    </source>
</evidence>
<feature type="domain" description="NIPSNAP" evidence="1">
    <location>
        <begin position="8"/>
        <end position="103"/>
    </location>
</feature>
<evidence type="ECO:0000259" key="1">
    <source>
        <dbReference type="Pfam" id="PF07978"/>
    </source>
</evidence>
<name>A0A426V452_9ACTN</name>
<evidence type="ECO:0000313" key="3">
    <source>
        <dbReference type="Proteomes" id="UP000277256"/>
    </source>
</evidence>
<protein>
    <submittedName>
        <fullName evidence="2">NIPSNAP family protein</fullName>
    </submittedName>
</protein>
<accession>A0A426V452</accession>
<dbReference type="Pfam" id="PF07978">
    <property type="entry name" value="NIPSNAP"/>
    <property type="match status" value="1"/>
</dbReference>
<keyword evidence="3" id="KW-1185">Reference proteome</keyword>
<dbReference type="EMBL" id="RSEB01000001">
    <property type="protein sequence ID" value="RRS01600.1"/>
    <property type="molecule type" value="Genomic_DNA"/>
</dbReference>
<dbReference type="SUPFAM" id="SSF54909">
    <property type="entry name" value="Dimeric alpha+beta barrel"/>
    <property type="match status" value="1"/>
</dbReference>
<proteinExistence type="predicted"/>
<dbReference type="RefSeq" id="WP_125246077.1">
    <property type="nucleotide sequence ID" value="NZ_RSEB01000001.1"/>
</dbReference>
<organism evidence="2 3">
    <name type="scientific">Glycomyces terrestris</name>
    <dbReference type="NCBI Taxonomy" id="2493553"/>
    <lineage>
        <taxon>Bacteria</taxon>
        <taxon>Bacillati</taxon>
        <taxon>Actinomycetota</taxon>
        <taxon>Actinomycetes</taxon>
        <taxon>Glycomycetales</taxon>
        <taxon>Glycomycetaceae</taxon>
        <taxon>Glycomyces</taxon>
    </lineage>
</organism>
<sequence>MTPDRTVFELRQYTLRPGRRDELIELFDREFVETQEAAGMRIVGQFRDLDRPDRFVWVRGFRDMTVRAEALAAFYGGPVWKEHGAAANATMIDSSDVLLLRAAAPGAGFPHPAPARPGPGDRPAPTRLTAAVHRVAPDAAEALALQVRAALGGRFAACLATEPAENTFPALPVRTGEHLLAWFATGDVDAPDRLAPGLVQALRLESTARSQLR</sequence>
<reference evidence="2 3" key="1">
    <citation type="submission" date="2018-12" db="EMBL/GenBank/DDBJ databases">
        <title>Glycomyces sp. YIM 121974 draft genome.</title>
        <authorList>
            <person name="Li Q."/>
        </authorList>
    </citation>
    <scope>NUCLEOTIDE SEQUENCE [LARGE SCALE GENOMIC DNA]</scope>
    <source>
        <strain evidence="2 3">YIM 121974</strain>
    </source>
</reference>
<dbReference type="Proteomes" id="UP000277256">
    <property type="component" value="Unassembled WGS sequence"/>
</dbReference>